<evidence type="ECO:0000256" key="2">
    <source>
        <dbReference type="PROSITE-ProRule" id="PRU00850"/>
    </source>
</evidence>
<dbReference type="Gene3D" id="2.60.40.1390">
    <property type="entry name" value="NDT80 DNA-binding domain"/>
    <property type="match status" value="1"/>
</dbReference>
<dbReference type="AlphaFoldDB" id="A0A4T0WZM1"/>
<sequence length="564" mass="65562">MSDQHKVDLDDLFDKTFLSEIDIEKYVDGQSASYEDQMKVKQKFFSDYNITKNFPQHIDCITSYDEFNTRKLYTIEKQFDTKSNTNSVQNPPNSNMMTEYKSELSLDTTVHHYQPLRHENNHTSNDNVHIPKSTYAQLRYSQIPNEPITKSHLDNTIPRNQSIKTPLHHEQQQQQQQQYIQQQDLQYKFQHSTHHQNNIYPSNLPYHLYPVVPSGQSFRPSQSLQSTKITQQTANFQQPFHQSSSTSQNFYANDLSQLISQSQLEQGIENNYQKTEVNSYEPSIQASDPKVNSSTTIEHLNTEIDSDVAKRPSSSIKSLSKSICGLDLTVSKIHLSDFTLLNNESREIKMEFLASLDGKFYANNKYMMVDDDNDDDHKSFPIACYRRNFSTILISLYFSDTPKYLEVNGSYYEINNTRLSLDAKSNFSQSPIELAYFENPNTEKQSCNVVLMNDAILDLGTFKDRKNVKMQRFQFKKATPNNGKNIAKDYYYLFVTLSFDLVENNPSELNKRKLPFHQKIITLKTNSISVRGRNPSFYTERNDESINRDTSVCYKYFNGFVEDS</sequence>
<dbReference type="GO" id="GO:0045944">
    <property type="term" value="P:positive regulation of transcription by RNA polymerase II"/>
    <property type="evidence" value="ECO:0007669"/>
    <property type="project" value="TreeGrafter"/>
</dbReference>
<dbReference type="GO" id="GO:0000228">
    <property type="term" value="C:nuclear chromosome"/>
    <property type="evidence" value="ECO:0007669"/>
    <property type="project" value="TreeGrafter"/>
</dbReference>
<dbReference type="GO" id="GO:0003700">
    <property type="term" value="F:DNA-binding transcription factor activity"/>
    <property type="evidence" value="ECO:0007669"/>
    <property type="project" value="UniProtKB-UniRule"/>
</dbReference>
<keyword evidence="5" id="KW-1185">Reference proteome</keyword>
<reference evidence="4 5" key="1">
    <citation type="journal article" date="2019" name="Front. Genet.">
        <title>Whole-Genome Sequencing of the Opportunistic Yeast Pathogen Candida inconspicua Uncovers Its Hybrid Origin.</title>
        <authorList>
            <person name="Mixao V."/>
            <person name="Hansen A.P."/>
            <person name="Saus E."/>
            <person name="Boekhout T."/>
            <person name="Lass-Florl C."/>
            <person name="Gabaldon T."/>
        </authorList>
    </citation>
    <scope>NUCLEOTIDE SEQUENCE [LARGE SCALE GENOMIC DNA]</scope>
    <source>
        <strain evidence="4 5">CBS 180</strain>
    </source>
</reference>
<dbReference type="Pfam" id="PF05224">
    <property type="entry name" value="NDT80_PhoG"/>
    <property type="match status" value="1"/>
</dbReference>
<dbReference type="InterPro" id="IPR024061">
    <property type="entry name" value="NDT80_DNA-bd_dom"/>
</dbReference>
<dbReference type="Proteomes" id="UP000307173">
    <property type="component" value="Unassembled WGS sequence"/>
</dbReference>
<name>A0A4T0WZM1_9ASCO</name>
<dbReference type="PROSITE" id="PS51517">
    <property type="entry name" value="NDT80"/>
    <property type="match status" value="1"/>
</dbReference>
<dbReference type="PANTHER" id="PTHR35144:SF2">
    <property type="entry name" value="MEIOSIS-SPECIFIC TRANSCRIPTION FACTOR NDT80"/>
    <property type="match status" value="1"/>
</dbReference>
<dbReference type="OrthoDB" id="4117572at2759"/>
<evidence type="ECO:0000313" key="4">
    <source>
        <dbReference type="EMBL" id="TID23942.1"/>
    </source>
</evidence>
<keyword evidence="1 2" id="KW-0238">DNA-binding</keyword>
<proteinExistence type="predicted"/>
<dbReference type="InterPro" id="IPR052605">
    <property type="entry name" value="Fungal_trans_regulator"/>
</dbReference>
<organism evidence="4 5">
    <name type="scientific">Pichia inconspicua</name>
    <dbReference type="NCBI Taxonomy" id="52247"/>
    <lineage>
        <taxon>Eukaryota</taxon>
        <taxon>Fungi</taxon>
        <taxon>Dikarya</taxon>
        <taxon>Ascomycota</taxon>
        <taxon>Saccharomycotina</taxon>
        <taxon>Pichiomycetes</taxon>
        <taxon>Pichiales</taxon>
        <taxon>Pichiaceae</taxon>
        <taxon>Pichia</taxon>
    </lineage>
</organism>
<dbReference type="SUPFAM" id="SSF49417">
    <property type="entry name" value="p53-like transcription factors"/>
    <property type="match status" value="1"/>
</dbReference>
<protein>
    <recommendedName>
        <fullName evidence="3">NDT80 domain-containing protein</fullName>
    </recommendedName>
</protein>
<gene>
    <name evidence="4" type="ORF">CANINC_003103</name>
</gene>
<dbReference type="InterPro" id="IPR008967">
    <property type="entry name" value="p53-like_TF_DNA-bd_sf"/>
</dbReference>
<feature type="domain" description="NDT80" evidence="3">
    <location>
        <begin position="281"/>
        <end position="542"/>
    </location>
</feature>
<dbReference type="InterPro" id="IPR037141">
    <property type="entry name" value="NDT80_DNA-bd_dom_sf"/>
</dbReference>
<evidence type="ECO:0000259" key="3">
    <source>
        <dbReference type="PROSITE" id="PS51517"/>
    </source>
</evidence>
<dbReference type="GO" id="GO:0051321">
    <property type="term" value="P:meiotic cell cycle"/>
    <property type="evidence" value="ECO:0007669"/>
    <property type="project" value="TreeGrafter"/>
</dbReference>
<evidence type="ECO:0000256" key="1">
    <source>
        <dbReference type="ARBA" id="ARBA00023125"/>
    </source>
</evidence>
<evidence type="ECO:0000313" key="5">
    <source>
        <dbReference type="Proteomes" id="UP000307173"/>
    </source>
</evidence>
<dbReference type="EMBL" id="SELW01000512">
    <property type="protein sequence ID" value="TID23942.1"/>
    <property type="molecule type" value="Genomic_DNA"/>
</dbReference>
<dbReference type="PANTHER" id="PTHR35144">
    <property type="entry name" value="MEIOSIS-SPECIFIC TRANSCRIPTION FACTOR NDT80"/>
    <property type="match status" value="1"/>
</dbReference>
<feature type="DNA-binding region" description="NDT80" evidence="2">
    <location>
        <begin position="281"/>
        <end position="542"/>
    </location>
</feature>
<dbReference type="STRING" id="52247.A0A4T0WZM1"/>
<accession>A0A4T0WZM1</accession>
<dbReference type="GO" id="GO:0003677">
    <property type="term" value="F:DNA binding"/>
    <property type="evidence" value="ECO:0007669"/>
    <property type="project" value="UniProtKB-KW"/>
</dbReference>
<comment type="caution">
    <text evidence="4">The sequence shown here is derived from an EMBL/GenBank/DDBJ whole genome shotgun (WGS) entry which is preliminary data.</text>
</comment>